<dbReference type="OrthoDB" id="6019428at2"/>
<evidence type="ECO:0000313" key="2">
    <source>
        <dbReference type="EMBL" id="KGQ18625.1"/>
    </source>
</evidence>
<evidence type="ECO:0000256" key="1">
    <source>
        <dbReference type="SAM" id="MobiDB-lite"/>
    </source>
</evidence>
<dbReference type="Proteomes" id="UP000030518">
    <property type="component" value="Unassembled WGS sequence"/>
</dbReference>
<feature type="region of interest" description="Disordered" evidence="1">
    <location>
        <begin position="567"/>
        <end position="588"/>
    </location>
</feature>
<proteinExistence type="predicted"/>
<evidence type="ECO:0000313" key="3">
    <source>
        <dbReference type="Proteomes" id="UP000030518"/>
    </source>
</evidence>
<accession>A0A0A2WK46</accession>
<dbReference type="RefSeq" id="WP_084073585.1">
    <property type="nucleotide sequence ID" value="NZ_JRKJ01000018.1"/>
</dbReference>
<reference evidence="2 3" key="1">
    <citation type="submission" date="2014-09" db="EMBL/GenBank/DDBJ databases">
        <title>Genome sequences of Lysobacter dokdonensis DS-58.</title>
        <authorList>
            <person name="Kim J.F."/>
            <person name="Kwak M.-J."/>
        </authorList>
    </citation>
    <scope>NUCLEOTIDE SEQUENCE [LARGE SCALE GENOMIC DNA]</scope>
    <source>
        <strain evidence="2 3">DS-58</strain>
    </source>
</reference>
<dbReference type="PATRIC" id="fig|1300345.3.peg.2317"/>
<dbReference type="Pfam" id="PF07963">
    <property type="entry name" value="N_methyl"/>
    <property type="match status" value="1"/>
</dbReference>
<protein>
    <submittedName>
        <fullName evidence="2">Type IV fimbrial biogenesis protein PilV</fullName>
    </submittedName>
</protein>
<feature type="compositionally biased region" description="Basic and acidic residues" evidence="1">
    <location>
        <begin position="567"/>
        <end position="582"/>
    </location>
</feature>
<comment type="caution">
    <text evidence="2">The sequence shown here is derived from an EMBL/GenBank/DDBJ whole genome shotgun (WGS) entry which is preliminary data.</text>
</comment>
<sequence length="588" mass="62534">MPRRPFGFSLLEVLIAVALLATGLLAIAALQGALARGTADAKARSRVLALVSGELDALRATPFADIASLAAPIDARDPTCAAPANEAEHAACDSGIRGLRLHRTVASAGGGASKSVRVAAEWTAPTGETRTLELRTVLGGLALDPNRIRAFAHMPLHPQVRSTAAAITTADALPIAVGEGRMQVTTAPRIDALGTRFDIVTYTPDDDAGARIGDRIEMEVIKCRCRYDAGGAHLGPVHRVPQWPAIWTGVRYGLYAPEGDTPPPGAAYTAGPDPDVVQSPRCRECCRDRHDVAGPSPHAEFDPANADPRYRKYDLDEGGALVQVDDTVSGTYVDSCRLVRVDGWWRTAADLQARHFALLQTEAIDGVPAASRKPDPEAAHRYTRFVRDYLAQYADVPAPDNARALHDEPARGLNLPARITIATPPPTDRRHLHARALYVDALEPIARKALDDAVDARRANDGCAAGSAHLADCVLPYLPFFTQDLTDIAAWSVRDADVLAVDSHDPAADVPVPGGRVRGLAHGATDAVAVARLSNSGAASSTHIPGATDLQGDQATLEDTQMFEIRESDAAHVDAAPRRRPEYAPPPE</sequence>
<gene>
    <name evidence="2" type="ORF">LF41_655</name>
</gene>
<dbReference type="eggNOG" id="COG4967">
    <property type="taxonomic scope" value="Bacteria"/>
</dbReference>
<dbReference type="AlphaFoldDB" id="A0A0A2WK46"/>
<name>A0A0A2WK46_9GAMM</name>
<organism evidence="2 3">
    <name type="scientific">Lysobacter dokdonensis DS-58</name>
    <dbReference type="NCBI Taxonomy" id="1300345"/>
    <lineage>
        <taxon>Bacteria</taxon>
        <taxon>Pseudomonadati</taxon>
        <taxon>Pseudomonadota</taxon>
        <taxon>Gammaproteobacteria</taxon>
        <taxon>Lysobacterales</taxon>
        <taxon>Lysobacteraceae</taxon>
        <taxon>Noviluteimonas</taxon>
    </lineage>
</organism>
<dbReference type="EMBL" id="JRKJ01000018">
    <property type="protein sequence ID" value="KGQ18625.1"/>
    <property type="molecule type" value="Genomic_DNA"/>
</dbReference>
<keyword evidence="3" id="KW-1185">Reference proteome</keyword>
<dbReference type="InterPro" id="IPR012902">
    <property type="entry name" value="N_methyl_site"/>
</dbReference>
<dbReference type="STRING" id="1300345.LF41_655"/>
<dbReference type="NCBIfam" id="TIGR02532">
    <property type="entry name" value="IV_pilin_GFxxxE"/>
    <property type="match status" value="1"/>
</dbReference>